<feature type="chain" id="PRO_5022054614" evidence="1">
    <location>
        <begin position="23"/>
        <end position="471"/>
    </location>
</feature>
<dbReference type="InterPro" id="IPR051532">
    <property type="entry name" value="Ester_Hydrolysis_Enzymes"/>
</dbReference>
<protein>
    <submittedName>
        <fullName evidence="3">GDSL-like Lipase/Acylhydrolase</fullName>
    </submittedName>
</protein>
<dbReference type="InterPro" id="IPR036514">
    <property type="entry name" value="SGNH_hydro_sf"/>
</dbReference>
<keyword evidence="3" id="KW-0378">Hydrolase</keyword>
<evidence type="ECO:0000313" key="4">
    <source>
        <dbReference type="Proteomes" id="UP000316770"/>
    </source>
</evidence>
<reference evidence="3 4" key="1">
    <citation type="submission" date="2019-02" db="EMBL/GenBank/DDBJ databases">
        <title>Deep-cultivation of Planctomycetes and their phenomic and genomic characterization uncovers novel biology.</title>
        <authorList>
            <person name="Wiegand S."/>
            <person name="Jogler M."/>
            <person name="Boedeker C."/>
            <person name="Pinto D."/>
            <person name="Vollmers J."/>
            <person name="Rivas-Marin E."/>
            <person name="Kohn T."/>
            <person name="Peeters S.H."/>
            <person name="Heuer A."/>
            <person name="Rast P."/>
            <person name="Oberbeckmann S."/>
            <person name="Bunk B."/>
            <person name="Jeske O."/>
            <person name="Meyerdierks A."/>
            <person name="Storesund J.E."/>
            <person name="Kallscheuer N."/>
            <person name="Luecker S."/>
            <person name="Lage O.M."/>
            <person name="Pohl T."/>
            <person name="Merkel B.J."/>
            <person name="Hornburger P."/>
            <person name="Mueller R.-W."/>
            <person name="Bruemmer F."/>
            <person name="Labrenz M."/>
            <person name="Spormann A.M."/>
            <person name="Op den Camp H."/>
            <person name="Overmann J."/>
            <person name="Amann R."/>
            <person name="Jetten M.S.M."/>
            <person name="Mascher T."/>
            <person name="Medema M.H."/>
            <person name="Devos D.P."/>
            <person name="Kaster A.-K."/>
            <person name="Ovreas L."/>
            <person name="Rohde M."/>
            <person name="Galperin M.Y."/>
            <person name="Jogler C."/>
        </authorList>
    </citation>
    <scope>NUCLEOTIDE SEQUENCE [LARGE SCALE GENOMIC DNA]</scope>
    <source>
        <strain evidence="3 4">Mal33</strain>
    </source>
</reference>
<dbReference type="Gene3D" id="3.40.50.1110">
    <property type="entry name" value="SGNH hydrolase"/>
    <property type="match status" value="1"/>
</dbReference>
<evidence type="ECO:0000313" key="3">
    <source>
        <dbReference type="EMBL" id="QDV54366.1"/>
    </source>
</evidence>
<sequence length="471" mass="52129" precursor="true">MRLRNIALFTACILLSSQSTDADSPQTVTPEAKPPAIPATPFADGERVCFLGDSITAGGYVQTLIADYYLTRFPERTVHFFNAGRSGDTASGSLSRLKEDVIDKRPTSVVIMFGMNDVSRGSYTANPTDAQKVRQQQALGRYKAKMEEVVARLRDEANNPKLYFMTPSPFDQTVVLDRDNNQPGCNDGLGRCAAIVRQLALENNAPVIDLHGPMTALNLQQQKLDPTWTIVGPDRVHPGSPGRLMMAWLFLKAQGVPATISRTTIDAAAGKVAESVNAEVESVERIEEGVKFMSREQALPFPINASPMELFDLLPIGDDLAQQILSVTGLSEGTYELRIDGAAVGQYQAADLASGLNLAFNKATPQYKQARRVAELNSQRRNAEATACSLLNTRRWMQSYYKVDVDDPKAVQAHYDHFEDKKQYSAVMARRYMEEWPKYSEFRKRAAELQQAAEASREPVAHTFELVRISG</sequence>
<organism evidence="3 4">
    <name type="scientific">Rosistilla oblonga</name>
    <dbReference type="NCBI Taxonomy" id="2527990"/>
    <lineage>
        <taxon>Bacteria</taxon>
        <taxon>Pseudomonadati</taxon>
        <taxon>Planctomycetota</taxon>
        <taxon>Planctomycetia</taxon>
        <taxon>Pirellulales</taxon>
        <taxon>Pirellulaceae</taxon>
        <taxon>Rosistilla</taxon>
    </lineage>
</organism>
<name>A0A518IMP9_9BACT</name>
<dbReference type="GO" id="GO:0004622">
    <property type="term" value="F:phosphatidylcholine lysophospholipase activity"/>
    <property type="evidence" value="ECO:0007669"/>
    <property type="project" value="TreeGrafter"/>
</dbReference>
<dbReference type="InterPro" id="IPR013830">
    <property type="entry name" value="SGNH_hydro"/>
</dbReference>
<evidence type="ECO:0000256" key="1">
    <source>
        <dbReference type="SAM" id="SignalP"/>
    </source>
</evidence>
<dbReference type="Pfam" id="PF13472">
    <property type="entry name" value="Lipase_GDSL_2"/>
    <property type="match status" value="1"/>
</dbReference>
<dbReference type="EMBL" id="CP036318">
    <property type="protein sequence ID" value="QDV54366.1"/>
    <property type="molecule type" value="Genomic_DNA"/>
</dbReference>
<dbReference type="Proteomes" id="UP000316770">
    <property type="component" value="Chromosome"/>
</dbReference>
<dbReference type="SUPFAM" id="SSF52266">
    <property type="entry name" value="SGNH hydrolase"/>
    <property type="match status" value="1"/>
</dbReference>
<gene>
    <name evidence="3" type="ORF">Mal33_03200</name>
</gene>
<accession>A0A518IMP9</accession>
<dbReference type="PANTHER" id="PTHR30383:SF5">
    <property type="entry name" value="SGNH HYDROLASE-TYPE ESTERASE DOMAIN-CONTAINING PROTEIN"/>
    <property type="match status" value="1"/>
</dbReference>
<feature type="domain" description="SGNH hydrolase-type esterase" evidence="2">
    <location>
        <begin position="50"/>
        <end position="242"/>
    </location>
</feature>
<dbReference type="AlphaFoldDB" id="A0A518IMP9"/>
<evidence type="ECO:0000259" key="2">
    <source>
        <dbReference type="Pfam" id="PF13472"/>
    </source>
</evidence>
<feature type="signal peptide" evidence="1">
    <location>
        <begin position="1"/>
        <end position="22"/>
    </location>
</feature>
<keyword evidence="4" id="KW-1185">Reference proteome</keyword>
<dbReference type="RefSeq" id="WP_145281887.1">
    <property type="nucleotide sequence ID" value="NZ_CP036318.1"/>
</dbReference>
<keyword evidence="1" id="KW-0732">Signal</keyword>
<dbReference type="PANTHER" id="PTHR30383">
    <property type="entry name" value="THIOESTERASE 1/PROTEASE 1/LYSOPHOSPHOLIPASE L1"/>
    <property type="match status" value="1"/>
</dbReference>
<proteinExistence type="predicted"/>
<dbReference type="CDD" id="cd01834">
    <property type="entry name" value="SGNH_hydrolase_like_2"/>
    <property type="match status" value="1"/>
</dbReference>